<dbReference type="Gramene" id="LPERR12G16200.1">
    <property type="protein sequence ID" value="LPERR12G16200.1"/>
    <property type="gene ID" value="LPERR12G16200"/>
</dbReference>
<feature type="region of interest" description="Disordered" evidence="2">
    <location>
        <begin position="107"/>
        <end position="234"/>
    </location>
</feature>
<feature type="compositionally biased region" description="Pro residues" evidence="2">
    <location>
        <begin position="53"/>
        <end position="69"/>
    </location>
</feature>
<name>A0A0D9Y1K9_9ORYZ</name>
<protein>
    <recommendedName>
        <fullName evidence="3">PTC1-like winged helix-turn-helix domain-containing protein</fullName>
    </recommendedName>
</protein>
<dbReference type="PANTHER" id="PTHR46740:SF6">
    <property type="entry name" value="OS12G0623300 PROTEIN"/>
    <property type="match status" value="1"/>
</dbReference>
<dbReference type="STRING" id="77586.A0A0D9Y1K9"/>
<dbReference type="PANTHER" id="PTHR46740">
    <property type="entry name" value="PROTEIN DYAD"/>
    <property type="match status" value="1"/>
</dbReference>
<dbReference type="InterPro" id="IPR059080">
    <property type="entry name" value="WHD_PTC1"/>
</dbReference>
<reference evidence="4 5" key="1">
    <citation type="submission" date="2012-08" db="EMBL/GenBank/DDBJ databases">
        <title>Oryza genome evolution.</title>
        <authorList>
            <person name="Wing R.A."/>
        </authorList>
    </citation>
    <scope>NUCLEOTIDE SEQUENCE</scope>
</reference>
<dbReference type="GO" id="GO:0007131">
    <property type="term" value="P:reciprocal meiotic recombination"/>
    <property type="evidence" value="ECO:0007669"/>
    <property type="project" value="InterPro"/>
</dbReference>
<accession>A0A0D9Y1K9</accession>
<reference evidence="4" key="3">
    <citation type="submission" date="2015-04" db="UniProtKB">
        <authorList>
            <consortium name="EnsemblPlants"/>
        </authorList>
    </citation>
    <scope>IDENTIFICATION</scope>
</reference>
<dbReference type="InterPro" id="IPR044221">
    <property type="entry name" value="DYAD/AMEIOTIC1"/>
</dbReference>
<proteinExistence type="predicted"/>
<evidence type="ECO:0000256" key="2">
    <source>
        <dbReference type="SAM" id="MobiDB-lite"/>
    </source>
</evidence>
<feature type="domain" description="PTC1-like winged helix-turn-helix" evidence="3">
    <location>
        <begin position="246"/>
        <end position="327"/>
    </location>
</feature>
<dbReference type="GO" id="GO:0051177">
    <property type="term" value="P:meiotic sister chromatid cohesion"/>
    <property type="evidence" value="ECO:0007669"/>
    <property type="project" value="InterPro"/>
</dbReference>
<keyword evidence="5" id="KW-1185">Reference proteome</keyword>
<feature type="compositionally biased region" description="Basic and acidic residues" evidence="2">
    <location>
        <begin position="124"/>
        <end position="145"/>
    </location>
</feature>
<dbReference type="Proteomes" id="UP000032180">
    <property type="component" value="Chromosome 12"/>
</dbReference>
<dbReference type="eggNOG" id="ENOG502QU2W">
    <property type="taxonomic scope" value="Eukaryota"/>
</dbReference>
<organism evidence="4 5">
    <name type="scientific">Leersia perrieri</name>
    <dbReference type="NCBI Taxonomy" id="77586"/>
    <lineage>
        <taxon>Eukaryota</taxon>
        <taxon>Viridiplantae</taxon>
        <taxon>Streptophyta</taxon>
        <taxon>Embryophyta</taxon>
        <taxon>Tracheophyta</taxon>
        <taxon>Spermatophyta</taxon>
        <taxon>Magnoliopsida</taxon>
        <taxon>Liliopsida</taxon>
        <taxon>Poales</taxon>
        <taxon>Poaceae</taxon>
        <taxon>BOP clade</taxon>
        <taxon>Oryzoideae</taxon>
        <taxon>Oryzeae</taxon>
        <taxon>Oryzinae</taxon>
        <taxon>Leersia</taxon>
    </lineage>
</organism>
<evidence type="ECO:0000313" key="5">
    <source>
        <dbReference type="Proteomes" id="UP000032180"/>
    </source>
</evidence>
<dbReference type="AlphaFoldDB" id="A0A0D9Y1K9"/>
<feature type="region of interest" description="Disordered" evidence="2">
    <location>
        <begin position="530"/>
        <end position="556"/>
    </location>
</feature>
<evidence type="ECO:0000259" key="3">
    <source>
        <dbReference type="Pfam" id="PF25874"/>
    </source>
</evidence>
<dbReference type="HOGENOM" id="CLU_017061_0_0_1"/>
<dbReference type="Pfam" id="PF25874">
    <property type="entry name" value="WHD_plant_repro"/>
    <property type="match status" value="1"/>
</dbReference>
<keyword evidence="1" id="KW-0175">Coiled coil</keyword>
<feature type="coiled-coil region" evidence="1">
    <location>
        <begin position="363"/>
        <end position="454"/>
    </location>
</feature>
<reference evidence="5" key="2">
    <citation type="submission" date="2013-12" db="EMBL/GenBank/DDBJ databases">
        <authorList>
            <person name="Yu Y."/>
            <person name="Lee S."/>
            <person name="de Baynast K."/>
            <person name="Wissotski M."/>
            <person name="Liu L."/>
            <person name="Talag J."/>
            <person name="Goicoechea J."/>
            <person name="Angelova A."/>
            <person name="Jetty R."/>
            <person name="Kudrna D."/>
            <person name="Golser W."/>
            <person name="Rivera L."/>
            <person name="Zhang J."/>
            <person name="Wing R."/>
        </authorList>
    </citation>
    <scope>NUCLEOTIDE SEQUENCE</scope>
</reference>
<dbReference type="EnsemblPlants" id="LPERR12G16200.1">
    <property type="protein sequence ID" value="LPERR12G16200.1"/>
    <property type="gene ID" value="LPERR12G16200"/>
</dbReference>
<feature type="region of interest" description="Disordered" evidence="2">
    <location>
        <begin position="42"/>
        <end position="70"/>
    </location>
</feature>
<evidence type="ECO:0000256" key="1">
    <source>
        <dbReference type="SAM" id="Coils"/>
    </source>
</evidence>
<evidence type="ECO:0000313" key="4">
    <source>
        <dbReference type="EnsemblPlants" id="LPERR12G16200.1"/>
    </source>
</evidence>
<sequence length="694" mass="75038">MSAAIHYSRVLRRRAVAGDDDLADAVFWSAGGGAPLLYDFSQQQQEQEDHKPPLPVSPPPSPTSLPVSPPSAAAECLLTLQQCSGVVRWGVRKRVRYVGRHLTTTTATAAEEEEESSTKSTKKMKTEIDSPEQEKKQETAAADEKETSDDLADNDDHKPATTTATATEKKKKRNRKRNRATVAHRRRARAKKIRRADADADADEKKKKKNLPSPKSEKLEAAATEEDSKSAVAAALPPARGGMVDRWKATRYATAEASLLRIMRARGAVAGKPISRGELRKEARAHIGDTGLLDHLLRHIADKVAAGGDDRFRRRHNAAGALEYWLEPAGLAAVRRDAGVDDPYWVPPPGWKPGDPVSPEAYAMEAKRQVEQLAAELAGVKRHMDQLTSNVMQVSKEMKSEADKSYNSWQEKYACMEKANGNLEKKIVSLEEKYNNAREANGKLKEELLFLKEKYGSVVENNTRMEQQMAALSTSVLCLKDDLLWLNTEEQHRLEKEEADLYVKEPWDDNDDDKQKDDAAAAAILCAANQQPAGDGDGDGDDVSNGSSGKRASRKCSLRITKPQATFQWPTTSLPVFSPELAAPTSPPMTPTVAAGAGSLANFATMDELYEYMIAGGLPTPPSASSTNNAGAGKLPLLPSPASPSTTCAAWLRHTDAPAACRASPAKTMAVAGLDAGAGGGNVGTELALATATY</sequence>
<feature type="compositionally biased region" description="Basic residues" evidence="2">
    <location>
        <begin position="169"/>
        <end position="194"/>
    </location>
</feature>